<organism evidence="1 2">
    <name type="scientific">Lachancea thermotolerans (strain ATCC 56472 / CBS 6340 / NRRL Y-8284)</name>
    <name type="common">Yeast</name>
    <name type="synonym">Kluyveromyces thermotolerans</name>
    <dbReference type="NCBI Taxonomy" id="559295"/>
    <lineage>
        <taxon>Eukaryota</taxon>
        <taxon>Fungi</taxon>
        <taxon>Dikarya</taxon>
        <taxon>Ascomycota</taxon>
        <taxon>Saccharomycotina</taxon>
        <taxon>Saccharomycetes</taxon>
        <taxon>Saccharomycetales</taxon>
        <taxon>Saccharomycetaceae</taxon>
        <taxon>Lachancea</taxon>
    </lineage>
</organism>
<dbReference type="RefSeq" id="XP_002552231.1">
    <property type="nucleotide sequence ID" value="XM_002552185.1"/>
</dbReference>
<dbReference type="InParanoid" id="C5DDD2"/>
<gene>
    <name evidence="1" type="ordered locus">KLTH0B10296g</name>
</gene>
<protein>
    <submittedName>
        <fullName evidence="1">KLTH0B10296p</fullName>
    </submittedName>
</protein>
<proteinExistence type="predicted"/>
<evidence type="ECO:0000313" key="1">
    <source>
        <dbReference type="EMBL" id="CAR21793.1"/>
    </source>
</evidence>
<reference evidence="1 2" key="1">
    <citation type="journal article" date="2009" name="Genome Res.">
        <title>Comparative genomics of protoploid Saccharomycetaceae.</title>
        <authorList>
            <consortium name="The Genolevures Consortium"/>
            <person name="Souciet J.-L."/>
            <person name="Dujon B."/>
            <person name="Gaillardin C."/>
            <person name="Johnston M."/>
            <person name="Baret P.V."/>
            <person name="Cliften P."/>
            <person name="Sherman D.J."/>
            <person name="Weissenbach J."/>
            <person name="Westhof E."/>
            <person name="Wincker P."/>
            <person name="Jubin C."/>
            <person name="Poulain J."/>
            <person name="Barbe V."/>
            <person name="Segurens B."/>
            <person name="Artiguenave F."/>
            <person name="Anthouard V."/>
            <person name="Vacherie B."/>
            <person name="Val M.-E."/>
            <person name="Fulton R.S."/>
            <person name="Minx P."/>
            <person name="Wilson R."/>
            <person name="Durrens P."/>
            <person name="Jean G."/>
            <person name="Marck C."/>
            <person name="Martin T."/>
            <person name="Nikolski M."/>
            <person name="Rolland T."/>
            <person name="Seret M.-L."/>
            <person name="Casaregola S."/>
            <person name="Despons L."/>
            <person name="Fairhead C."/>
            <person name="Fischer G."/>
            <person name="Lafontaine I."/>
            <person name="Leh V."/>
            <person name="Lemaire M."/>
            <person name="de Montigny J."/>
            <person name="Neuveglise C."/>
            <person name="Thierry A."/>
            <person name="Blanc-Lenfle I."/>
            <person name="Bleykasten C."/>
            <person name="Diffels J."/>
            <person name="Fritsch E."/>
            <person name="Frangeul L."/>
            <person name="Goeffon A."/>
            <person name="Jauniaux N."/>
            <person name="Kachouri-Lafond R."/>
            <person name="Payen C."/>
            <person name="Potier S."/>
            <person name="Pribylova L."/>
            <person name="Ozanne C."/>
            <person name="Richard G.-F."/>
            <person name="Sacerdot C."/>
            <person name="Straub M.-L."/>
            <person name="Talla E."/>
        </authorList>
    </citation>
    <scope>NUCLEOTIDE SEQUENCE [LARGE SCALE GENOMIC DNA]</scope>
    <source>
        <strain evidence="2">ATCC 56472 / CBS 6340 / NRRL Y-8284</strain>
    </source>
</reference>
<dbReference type="InterPro" id="IPR001142">
    <property type="entry name" value="DUP/COS"/>
</dbReference>
<keyword evidence="2" id="KW-1185">Reference proteome</keyword>
<name>C5DDD2_LACTC</name>
<dbReference type="KEGG" id="lth:KLTH0B10296g"/>
<accession>C5DDD2</accession>
<dbReference type="Proteomes" id="UP000002036">
    <property type="component" value="Chromosome B"/>
</dbReference>
<dbReference type="OrthoDB" id="4036588at2759"/>
<dbReference type="HOGENOM" id="CLU_2413636_0_0_1"/>
<dbReference type="Pfam" id="PF00674">
    <property type="entry name" value="DUP"/>
    <property type="match status" value="1"/>
</dbReference>
<sequence length="92" mass="10959">MVKPGIDMRKWDFIAAKMNANLYQNNSLISPYYYYNGEACYCFFKAKYLLPHLERKGANSTGEMPLYDLEPFYGQILDAYEERTKKEWQHIL</sequence>
<evidence type="ECO:0000313" key="2">
    <source>
        <dbReference type="Proteomes" id="UP000002036"/>
    </source>
</evidence>
<dbReference type="EMBL" id="CU928166">
    <property type="protein sequence ID" value="CAR21793.1"/>
    <property type="molecule type" value="Genomic_DNA"/>
</dbReference>
<dbReference type="GeneID" id="8291079"/>
<dbReference type="AlphaFoldDB" id="C5DDD2"/>